<sequence length="176" mass="18838">MCNITCLFWSVYKRDQVAETHITIYQHQQQTVPTEGGREGDAERAPTRCQLGSVGGAGHGRAGRVSWGGASPPPYRARQLSLTRLLLVYILSTSSCGLPRPTGACSVRKTYSGCLAAAAGAAPMQGTTRPNSSGVRRKYHYCSTASLQPRGSERPAWCDQQGSAGSLEELLVTLPL</sequence>
<organism evidence="1 2">
    <name type="scientific">Portunus trituberculatus</name>
    <name type="common">Swimming crab</name>
    <name type="synonym">Neptunus trituberculatus</name>
    <dbReference type="NCBI Taxonomy" id="210409"/>
    <lineage>
        <taxon>Eukaryota</taxon>
        <taxon>Metazoa</taxon>
        <taxon>Ecdysozoa</taxon>
        <taxon>Arthropoda</taxon>
        <taxon>Crustacea</taxon>
        <taxon>Multicrustacea</taxon>
        <taxon>Malacostraca</taxon>
        <taxon>Eumalacostraca</taxon>
        <taxon>Eucarida</taxon>
        <taxon>Decapoda</taxon>
        <taxon>Pleocyemata</taxon>
        <taxon>Brachyura</taxon>
        <taxon>Eubrachyura</taxon>
        <taxon>Portunoidea</taxon>
        <taxon>Portunidae</taxon>
        <taxon>Portuninae</taxon>
        <taxon>Portunus</taxon>
    </lineage>
</organism>
<protein>
    <submittedName>
        <fullName evidence="1">Uncharacterized protein</fullName>
    </submittedName>
</protein>
<evidence type="ECO:0000313" key="1">
    <source>
        <dbReference type="EMBL" id="MPC57993.1"/>
    </source>
</evidence>
<dbReference type="EMBL" id="VSRR010015261">
    <property type="protein sequence ID" value="MPC57993.1"/>
    <property type="molecule type" value="Genomic_DNA"/>
</dbReference>
<accession>A0A5B7GKH8</accession>
<name>A0A5B7GKH8_PORTR</name>
<proteinExistence type="predicted"/>
<dbReference type="Proteomes" id="UP000324222">
    <property type="component" value="Unassembled WGS sequence"/>
</dbReference>
<gene>
    <name evidence="1" type="ORF">E2C01_051985</name>
</gene>
<dbReference type="AlphaFoldDB" id="A0A5B7GKH8"/>
<reference evidence="1 2" key="1">
    <citation type="submission" date="2019-05" db="EMBL/GenBank/DDBJ databases">
        <title>Another draft genome of Portunus trituberculatus and its Hox gene families provides insights of decapod evolution.</title>
        <authorList>
            <person name="Jeong J.-H."/>
            <person name="Song I."/>
            <person name="Kim S."/>
            <person name="Choi T."/>
            <person name="Kim D."/>
            <person name="Ryu S."/>
            <person name="Kim W."/>
        </authorList>
    </citation>
    <scope>NUCLEOTIDE SEQUENCE [LARGE SCALE GENOMIC DNA]</scope>
    <source>
        <tissue evidence="1">Muscle</tissue>
    </source>
</reference>
<keyword evidence="2" id="KW-1185">Reference proteome</keyword>
<evidence type="ECO:0000313" key="2">
    <source>
        <dbReference type="Proteomes" id="UP000324222"/>
    </source>
</evidence>
<comment type="caution">
    <text evidence="1">The sequence shown here is derived from an EMBL/GenBank/DDBJ whole genome shotgun (WGS) entry which is preliminary data.</text>
</comment>